<dbReference type="InterPro" id="IPR035992">
    <property type="entry name" value="Ricin_B-like_lectins"/>
</dbReference>
<dbReference type="RefSeq" id="WP_137258465.1">
    <property type="nucleotide sequence ID" value="NZ_JBHSPQ010000005.1"/>
</dbReference>
<dbReference type="Pfam" id="PF00652">
    <property type="entry name" value="Ricin_B_lectin"/>
    <property type="match status" value="1"/>
</dbReference>
<evidence type="ECO:0000259" key="2">
    <source>
        <dbReference type="Pfam" id="PF00652"/>
    </source>
</evidence>
<evidence type="ECO:0000313" key="4">
    <source>
        <dbReference type="Proteomes" id="UP000305836"/>
    </source>
</evidence>
<protein>
    <recommendedName>
        <fullName evidence="2">Ricin B lectin domain-containing protein</fullName>
    </recommendedName>
</protein>
<sequence length="172" mass="18524">MNTLRSAVLGLAVGAALIGASAGSAAAKPVDRELLTGNRMAVAADPVQTLKNKATNRCLDDSGNGLRTLGCNGKITQKWQIHVWADTTRQLRSIGTGECLDDSSKGLRTISCWAGSNPNSKFQSWYKVTYSDGTIRLQNQATKRCLDDSGKGLRTLACYPNSSPNRKFQSWS</sequence>
<evidence type="ECO:0000256" key="1">
    <source>
        <dbReference type="SAM" id="SignalP"/>
    </source>
</evidence>
<keyword evidence="4" id="KW-1185">Reference proteome</keyword>
<comment type="caution">
    <text evidence="3">The sequence shown here is derived from an EMBL/GenBank/DDBJ whole genome shotgun (WGS) entry which is preliminary data.</text>
</comment>
<dbReference type="OrthoDB" id="3534750at2"/>
<dbReference type="InterPro" id="IPR000772">
    <property type="entry name" value="Ricin_B_lectin"/>
</dbReference>
<feature type="signal peptide" evidence="1">
    <location>
        <begin position="1"/>
        <end position="26"/>
    </location>
</feature>
<keyword evidence="1" id="KW-0732">Signal</keyword>
<proteinExistence type="predicted"/>
<feature type="domain" description="Ricin B lectin" evidence="2">
    <location>
        <begin position="49"/>
        <end position="171"/>
    </location>
</feature>
<organism evidence="3 4">
    <name type="scientific">Kribbella jiaozuonensis</name>
    <dbReference type="NCBI Taxonomy" id="2575441"/>
    <lineage>
        <taxon>Bacteria</taxon>
        <taxon>Bacillati</taxon>
        <taxon>Actinomycetota</taxon>
        <taxon>Actinomycetes</taxon>
        <taxon>Propionibacteriales</taxon>
        <taxon>Kribbellaceae</taxon>
        <taxon>Kribbella</taxon>
    </lineage>
</organism>
<dbReference type="Proteomes" id="UP000305836">
    <property type="component" value="Unassembled WGS sequence"/>
</dbReference>
<evidence type="ECO:0000313" key="3">
    <source>
        <dbReference type="EMBL" id="TKK75613.1"/>
    </source>
</evidence>
<gene>
    <name evidence="3" type="ORF">FDA38_35085</name>
</gene>
<dbReference type="Gene3D" id="2.80.10.50">
    <property type="match status" value="2"/>
</dbReference>
<accession>A0A4V5UW56</accession>
<dbReference type="AlphaFoldDB" id="A0A4V5UW56"/>
<reference evidence="3 4" key="1">
    <citation type="submission" date="2019-04" db="EMBL/GenBank/DDBJ databases">
        <title>Kribbella sp. NEAU-THZ 27 nov., a novel actinomycete isolated from soil.</title>
        <authorList>
            <person name="Duan L."/>
        </authorList>
    </citation>
    <scope>NUCLEOTIDE SEQUENCE [LARGE SCALE GENOMIC DNA]</scope>
    <source>
        <strain evidence="4">NEAU-THZ27</strain>
    </source>
</reference>
<name>A0A4V5UW56_9ACTN</name>
<dbReference type="EMBL" id="SZPZ01000005">
    <property type="protein sequence ID" value="TKK75613.1"/>
    <property type="molecule type" value="Genomic_DNA"/>
</dbReference>
<dbReference type="PROSITE" id="PS50231">
    <property type="entry name" value="RICIN_B_LECTIN"/>
    <property type="match status" value="1"/>
</dbReference>
<dbReference type="CDD" id="cd23415">
    <property type="entry name" value="beta-trefoil_Ricin_AH"/>
    <property type="match status" value="1"/>
</dbReference>
<feature type="chain" id="PRO_5038927282" description="Ricin B lectin domain-containing protein" evidence="1">
    <location>
        <begin position="27"/>
        <end position="172"/>
    </location>
</feature>
<dbReference type="SUPFAM" id="SSF50370">
    <property type="entry name" value="Ricin B-like lectins"/>
    <property type="match status" value="1"/>
</dbReference>